<dbReference type="InterPro" id="IPR050072">
    <property type="entry name" value="Peptidase_M20A"/>
</dbReference>
<dbReference type="PANTHER" id="PTHR43808">
    <property type="entry name" value="ACETYLORNITHINE DEACETYLASE"/>
    <property type="match status" value="1"/>
</dbReference>
<feature type="domain" description="Peptidase M20 dimerisation" evidence="5">
    <location>
        <begin position="211"/>
        <end position="311"/>
    </location>
</feature>
<gene>
    <name evidence="6" type="ORF">J2Z76_000345</name>
</gene>
<dbReference type="InterPro" id="IPR011650">
    <property type="entry name" value="Peptidase_M20_dimer"/>
</dbReference>
<sequence>MINSIREILFRLVSVQSDTGTLREIQMADCILDIIKEQKYFIENPDLCGKYYNNDFLNRPVVWALHRGKSKRTIVLTGHYDAVEIDSYGAIKEYALNPDELREKLKSMNIGSDAKKDIQNPDWYFGRGINDMKAGIAINLDAVASSINEDVNVLFVAVHDEENLSAGMRQSAKLFCELKEKFDLDYKLILITEPHIRDQEDKFKVFVGTVGKIMPSIVVKGRIAHGSDVMEGLNSTVIMSEIITNLELNPDLCSTDMGMTTPPPTVLYARDLKEIYDVSVPEYSAIYLNYQFLKSKTPIQILEDVKSICNESFDTIIDKYNRVFDILNKKASLNGKIKREYGCLVYTFEEIDKIAEENNDNYSELKKELYEKIYELVSNNKMTIQDAGVYIIKSIIELSMITEPLVVIGFIPPYYPSANNSYLENNNDKYVECIENTLVKDFGLKIEKENYFMGICDGSYTSCTDRESEEEVMSNMVTPNAIYNIPFDDIEKISAPFIVVGPWGKDYHTITERVYMPDVETTVPGIIRELINNI</sequence>
<evidence type="ECO:0000256" key="3">
    <source>
        <dbReference type="ARBA" id="ARBA00022801"/>
    </source>
</evidence>
<keyword evidence="3" id="KW-0378">Hydrolase</keyword>
<dbReference type="PROSITE" id="PS00759">
    <property type="entry name" value="ARGE_DAPE_CPG2_2"/>
    <property type="match status" value="1"/>
</dbReference>
<dbReference type="Pfam" id="PF07687">
    <property type="entry name" value="M20_dimer"/>
    <property type="match status" value="1"/>
</dbReference>
<dbReference type="EMBL" id="JAGGKS010000001">
    <property type="protein sequence ID" value="MBP1924492.1"/>
    <property type="molecule type" value="Genomic_DNA"/>
</dbReference>
<evidence type="ECO:0000313" key="7">
    <source>
        <dbReference type="Proteomes" id="UP001519342"/>
    </source>
</evidence>
<dbReference type="Gene3D" id="3.30.70.360">
    <property type="match status" value="1"/>
</dbReference>
<dbReference type="RefSeq" id="WP_209510250.1">
    <property type="nucleotide sequence ID" value="NZ_JAGGKS010000001.1"/>
</dbReference>
<protein>
    <submittedName>
        <fullName evidence="6">Arginine utilization protein RocB</fullName>
    </submittedName>
</protein>
<evidence type="ECO:0000256" key="1">
    <source>
        <dbReference type="ARBA" id="ARBA00001947"/>
    </source>
</evidence>
<dbReference type="SUPFAM" id="SSF55031">
    <property type="entry name" value="Bacterial exopeptidase dimerisation domain"/>
    <property type="match status" value="1"/>
</dbReference>
<accession>A0ABS4GAD2</accession>
<comment type="cofactor">
    <cofactor evidence="1">
        <name>Zn(2+)</name>
        <dbReference type="ChEBI" id="CHEBI:29105"/>
    </cofactor>
</comment>
<dbReference type="SUPFAM" id="SSF53187">
    <property type="entry name" value="Zn-dependent exopeptidases"/>
    <property type="match status" value="1"/>
</dbReference>
<dbReference type="Proteomes" id="UP001519342">
    <property type="component" value="Unassembled WGS sequence"/>
</dbReference>
<name>A0ABS4GAD2_9FIRM</name>
<keyword evidence="2" id="KW-0479">Metal-binding</keyword>
<evidence type="ECO:0000256" key="4">
    <source>
        <dbReference type="ARBA" id="ARBA00022833"/>
    </source>
</evidence>
<dbReference type="Pfam" id="PF01546">
    <property type="entry name" value="Peptidase_M20"/>
    <property type="match status" value="1"/>
</dbReference>
<dbReference type="InterPro" id="IPR001261">
    <property type="entry name" value="ArgE/DapE_CS"/>
</dbReference>
<dbReference type="Gene3D" id="3.40.630.10">
    <property type="entry name" value="Zn peptidases"/>
    <property type="match status" value="1"/>
</dbReference>
<dbReference type="PIRSF" id="PIRSF010386">
    <property type="entry name" value="RocB"/>
    <property type="match status" value="1"/>
</dbReference>
<dbReference type="PANTHER" id="PTHR43808:SF27">
    <property type="entry name" value="PROTEIN ROCB"/>
    <property type="match status" value="1"/>
</dbReference>
<reference evidence="6 7" key="1">
    <citation type="submission" date="2021-03" db="EMBL/GenBank/DDBJ databases">
        <title>Genomic Encyclopedia of Type Strains, Phase IV (KMG-IV): sequencing the most valuable type-strain genomes for metagenomic binning, comparative biology and taxonomic classification.</title>
        <authorList>
            <person name="Goeker M."/>
        </authorList>
    </citation>
    <scope>NUCLEOTIDE SEQUENCE [LARGE SCALE GENOMIC DNA]</scope>
    <source>
        <strain evidence="6 7">DSM 24004</strain>
    </source>
</reference>
<keyword evidence="7" id="KW-1185">Reference proteome</keyword>
<evidence type="ECO:0000313" key="6">
    <source>
        <dbReference type="EMBL" id="MBP1924492.1"/>
    </source>
</evidence>
<evidence type="ECO:0000259" key="5">
    <source>
        <dbReference type="Pfam" id="PF07687"/>
    </source>
</evidence>
<dbReference type="InterPro" id="IPR012166">
    <property type="entry name" value="Uncharacterised_RocB"/>
</dbReference>
<keyword evidence="4" id="KW-0862">Zinc</keyword>
<proteinExistence type="predicted"/>
<dbReference type="InterPro" id="IPR036264">
    <property type="entry name" value="Bact_exopeptidase_dim_dom"/>
</dbReference>
<evidence type="ECO:0000256" key="2">
    <source>
        <dbReference type="ARBA" id="ARBA00022723"/>
    </source>
</evidence>
<organism evidence="6 7">
    <name type="scientific">Sedimentibacter acidaminivorans</name>
    <dbReference type="NCBI Taxonomy" id="913099"/>
    <lineage>
        <taxon>Bacteria</taxon>
        <taxon>Bacillati</taxon>
        <taxon>Bacillota</taxon>
        <taxon>Tissierellia</taxon>
        <taxon>Sedimentibacter</taxon>
    </lineage>
</organism>
<dbReference type="InterPro" id="IPR002933">
    <property type="entry name" value="Peptidase_M20"/>
</dbReference>
<comment type="caution">
    <text evidence="6">The sequence shown here is derived from an EMBL/GenBank/DDBJ whole genome shotgun (WGS) entry which is preliminary data.</text>
</comment>